<gene>
    <name evidence="1" type="ORF">NMP03_02635</name>
</gene>
<evidence type="ECO:0000313" key="1">
    <source>
        <dbReference type="EMBL" id="UUL83151.1"/>
    </source>
</evidence>
<dbReference type="Gene3D" id="3.40.50.300">
    <property type="entry name" value="P-loop containing nucleotide triphosphate hydrolases"/>
    <property type="match status" value="1"/>
</dbReference>
<dbReference type="SUPFAM" id="SSF56112">
    <property type="entry name" value="Protein kinase-like (PK-like)"/>
    <property type="match status" value="1"/>
</dbReference>
<dbReference type="InterPro" id="IPR027417">
    <property type="entry name" value="P-loop_NTPase"/>
</dbReference>
<sequence length="519" mass="55013">MPHAQPAASRAPAADIGALLQSGAFGEGAAVRRIDTHAASVFLTHDRAWKLKQPVRFDYLDFSTAPLRKAALEAELRLNRRLAPDLYLAVHPITREGEGTLAIDGAGEAVDWLLEMRRFDDDALLDDRARQGPIDPGLMARLAEHVHAFHAAAAISADPAGAPRIERVIAGNAAALDRYPGAFDRTEVTSLLSAQRSALCKVADRLDARARRGRVRHGHGDLHLANVAMIDGEPTPFDCLEFDPELATIDTLYDLAFLLMDLWHRGQADAANALYNRYCDLSGDDADGIAAMPLFLSLRATIRAHVAAARSERSAGEDDRALARDYLRLAASFLAPAVPRLVAIGGRSGTGKSTVARGLGGSIGAAPGARILRSDVLRKRIAGVAPETPLPADHYTPDSAAAVYRALGIRAQALLAEGASVIADAAFLLPAERQAVRAVATEAGVAFNGLWLEASEAVRIERVTARRGDASDADARVARIQSRRAIGSLGTWRRIAAGGPAHSVVGAALATLQAPPAGR</sequence>
<reference evidence="1" key="1">
    <citation type="submission" date="2022-07" db="EMBL/GenBank/DDBJ databases">
        <title>Sphingomonas sp. nov., a novel bacterium isolated from the north slope of the Mount Everest.</title>
        <authorList>
            <person name="Cui X."/>
            <person name="Liu Y."/>
        </authorList>
    </citation>
    <scope>NUCLEOTIDE SEQUENCE</scope>
    <source>
        <strain evidence="1">S5-59</strain>
    </source>
</reference>
<dbReference type="SUPFAM" id="SSF52540">
    <property type="entry name" value="P-loop containing nucleoside triphosphate hydrolases"/>
    <property type="match status" value="1"/>
</dbReference>
<name>A0ABY5LAI1_9SPHN</name>
<dbReference type="InterPro" id="IPR052732">
    <property type="entry name" value="Cell-binding_unc_protein"/>
</dbReference>
<protein>
    <submittedName>
        <fullName evidence="1">AAA family ATPase</fullName>
    </submittedName>
</protein>
<keyword evidence="2" id="KW-1185">Reference proteome</keyword>
<dbReference type="Pfam" id="PF13671">
    <property type="entry name" value="AAA_33"/>
    <property type="match status" value="1"/>
</dbReference>
<organism evidence="1 2">
    <name type="scientific">Sphingomonas qomolangmaensis</name>
    <dbReference type="NCBI Taxonomy" id="2918765"/>
    <lineage>
        <taxon>Bacteria</taxon>
        <taxon>Pseudomonadati</taxon>
        <taxon>Pseudomonadota</taxon>
        <taxon>Alphaproteobacteria</taxon>
        <taxon>Sphingomonadales</taxon>
        <taxon>Sphingomonadaceae</taxon>
        <taxon>Sphingomonas</taxon>
    </lineage>
</organism>
<dbReference type="Proteomes" id="UP001058533">
    <property type="component" value="Chromosome"/>
</dbReference>
<proteinExistence type="predicted"/>
<dbReference type="PANTHER" id="PTHR43883:SF1">
    <property type="entry name" value="GLUCONOKINASE"/>
    <property type="match status" value="1"/>
</dbReference>
<dbReference type="EMBL" id="CP101740">
    <property type="protein sequence ID" value="UUL83151.1"/>
    <property type="molecule type" value="Genomic_DNA"/>
</dbReference>
<accession>A0ABY5LAI1</accession>
<dbReference type="PANTHER" id="PTHR43883">
    <property type="entry name" value="SLR0207 PROTEIN"/>
    <property type="match status" value="1"/>
</dbReference>
<dbReference type="RefSeq" id="WP_256506995.1">
    <property type="nucleotide sequence ID" value="NZ_CP101740.1"/>
</dbReference>
<evidence type="ECO:0000313" key="2">
    <source>
        <dbReference type="Proteomes" id="UP001058533"/>
    </source>
</evidence>
<dbReference type="InterPro" id="IPR011009">
    <property type="entry name" value="Kinase-like_dom_sf"/>
</dbReference>